<dbReference type="InterPro" id="IPR023365">
    <property type="entry name" value="Sortase_dom-sf"/>
</dbReference>
<feature type="region of interest" description="Disordered" evidence="3">
    <location>
        <begin position="220"/>
        <end position="239"/>
    </location>
</feature>
<dbReference type="SUPFAM" id="SSF63817">
    <property type="entry name" value="Sortase"/>
    <property type="match status" value="1"/>
</dbReference>
<evidence type="ECO:0000256" key="1">
    <source>
        <dbReference type="ARBA" id="ARBA00022801"/>
    </source>
</evidence>
<sequence>MNKGRNYLLAAIMVVGGLLICLYPNIQTQLRKHQIAKVIQQFENDSVTDREEWYQKMVRYNKRLCQEGQIDVQDAWKSKTNRTDETVIGIMRIPKMQLNLPIYHGASEEHLRKGLALLNNTSMPLGQASANSVIAGHRGGYEGEAMFKDIEKLVKGDRIYIRNHWETLQYVVMKTEIIEPNEIEKVWIQEGKDMITLITCHPYPTNKQRYLVYAQRASKDHEETKTPTTKQPASTASQKRIEKERLWNRLAIGMGFGICIFLGFSFLHYKRKHR</sequence>
<feature type="transmembrane region" description="Helical" evidence="4">
    <location>
        <begin position="246"/>
        <end position="269"/>
    </location>
</feature>
<proteinExistence type="predicted"/>
<comment type="caution">
    <text evidence="5">The sequence shown here is derived from an EMBL/GenBank/DDBJ whole genome shotgun (WGS) entry which is preliminary data.</text>
</comment>
<dbReference type="Gene3D" id="2.40.260.10">
    <property type="entry name" value="Sortase"/>
    <property type="match status" value="1"/>
</dbReference>
<dbReference type="AlphaFoldDB" id="A0A4R3TLS5"/>
<feature type="active site" description="Proton donor/acceptor" evidence="2">
    <location>
        <position position="137"/>
    </location>
</feature>
<feature type="active site" description="Acyl-thioester intermediate" evidence="2">
    <location>
        <position position="200"/>
    </location>
</feature>
<dbReference type="NCBIfam" id="TIGR01076">
    <property type="entry name" value="sortase_fam"/>
    <property type="match status" value="1"/>
</dbReference>
<dbReference type="NCBIfam" id="NF033745">
    <property type="entry name" value="class_C_sortase"/>
    <property type="match status" value="1"/>
</dbReference>
<reference evidence="5 6" key="1">
    <citation type="submission" date="2019-03" db="EMBL/GenBank/DDBJ databases">
        <title>Genomic Encyclopedia of Type Strains, Phase IV (KMG-IV): sequencing the most valuable type-strain genomes for metagenomic binning, comparative biology and taxonomic classification.</title>
        <authorList>
            <person name="Goeker M."/>
        </authorList>
    </citation>
    <scope>NUCLEOTIDE SEQUENCE [LARGE SCALE GENOMIC DNA]</scope>
    <source>
        <strain evidence="5 6">DSM 29481</strain>
    </source>
</reference>
<dbReference type="Proteomes" id="UP000295773">
    <property type="component" value="Unassembled WGS sequence"/>
</dbReference>
<keyword evidence="6" id="KW-1185">Reference proteome</keyword>
<dbReference type="InterPro" id="IPR005754">
    <property type="entry name" value="Sortase"/>
</dbReference>
<accession>A0A4R3TLS5</accession>
<dbReference type="CDD" id="cd05827">
    <property type="entry name" value="Sortase_C"/>
    <property type="match status" value="1"/>
</dbReference>
<dbReference type="GO" id="GO:0016787">
    <property type="term" value="F:hydrolase activity"/>
    <property type="evidence" value="ECO:0007669"/>
    <property type="project" value="UniProtKB-KW"/>
</dbReference>
<keyword evidence="4" id="KW-0472">Membrane</keyword>
<dbReference type="InterPro" id="IPR042002">
    <property type="entry name" value="Sortase_C"/>
</dbReference>
<dbReference type="EMBL" id="SMBP01000002">
    <property type="protein sequence ID" value="TCU63105.1"/>
    <property type="molecule type" value="Genomic_DNA"/>
</dbReference>
<evidence type="ECO:0000256" key="4">
    <source>
        <dbReference type="SAM" id="Phobius"/>
    </source>
</evidence>
<organism evidence="5 6">
    <name type="scientific">Longicatena caecimuris</name>
    <dbReference type="NCBI Taxonomy" id="1796635"/>
    <lineage>
        <taxon>Bacteria</taxon>
        <taxon>Bacillati</taxon>
        <taxon>Bacillota</taxon>
        <taxon>Erysipelotrichia</taxon>
        <taxon>Erysipelotrichales</taxon>
        <taxon>Erysipelotrichaceae</taxon>
        <taxon>Longicatena</taxon>
    </lineage>
</organism>
<name>A0A4R3TLS5_9FIRM</name>
<evidence type="ECO:0000256" key="2">
    <source>
        <dbReference type="PIRSR" id="PIRSR605754-1"/>
    </source>
</evidence>
<dbReference type="RefSeq" id="WP_132223658.1">
    <property type="nucleotide sequence ID" value="NZ_JANKBG010000002.1"/>
</dbReference>
<evidence type="ECO:0000313" key="6">
    <source>
        <dbReference type="Proteomes" id="UP000295773"/>
    </source>
</evidence>
<dbReference type="Pfam" id="PF04203">
    <property type="entry name" value="Sortase"/>
    <property type="match status" value="1"/>
</dbReference>
<feature type="transmembrane region" description="Helical" evidence="4">
    <location>
        <begin position="7"/>
        <end position="26"/>
    </location>
</feature>
<gene>
    <name evidence="5" type="ORF">EDD61_102108</name>
</gene>
<feature type="compositionally biased region" description="Polar residues" evidence="3">
    <location>
        <begin position="226"/>
        <end position="238"/>
    </location>
</feature>
<evidence type="ECO:0000256" key="3">
    <source>
        <dbReference type="SAM" id="MobiDB-lite"/>
    </source>
</evidence>
<protein>
    <submittedName>
        <fullName evidence="5">Sortase A</fullName>
    </submittedName>
</protein>
<keyword evidence="4" id="KW-0812">Transmembrane</keyword>
<keyword evidence="1" id="KW-0378">Hydrolase</keyword>
<evidence type="ECO:0000313" key="5">
    <source>
        <dbReference type="EMBL" id="TCU63105.1"/>
    </source>
</evidence>
<keyword evidence="4" id="KW-1133">Transmembrane helix</keyword>